<evidence type="ECO:0000256" key="3">
    <source>
        <dbReference type="ARBA" id="ARBA00023242"/>
    </source>
</evidence>
<dbReference type="CDD" id="cd12148">
    <property type="entry name" value="fungal_TF_MHR"/>
    <property type="match status" value="1"/>
</dbReference>
<dbReference type="InterPro" id="IPR007219">
    <property type="entry name" value="XnlR_reg_dom"/>
</dbReference>
<evidence type="ECO:0000313" key="6">
    <source>
        <dbReference type="Proteomes" id="UP000068243"/>
    </source>
</evidence>
<dbReference type="Gene3D" id="3.40.50.150">
    <property type="entry name" value="Vaccinia Virus protein VP39"/>
    <property type="match status" value="1"/>
</dbReference>
<keyword evidence="3" id="KW-0539">Nucleus</keyword>
<proteinExistence type="predicted"/>
<dbReference type="CDD" id="cd02440">
    <property type="entry name" value="AdoMet_MTases"/>
    <property type="match status" value="1"/>
</dbReference>
<dbReference type="VEuPathDB" id="FungiDB:M747DRAFT_292664"/>
<dbReference type="VEuPathDB" id="FungiDB:ATCC64974_83890"/>
<dbReference type="Proteomes" id="UP000068243">
    <property type="component" value="Unassembled WGS sequence"/>
</dbReference>
<dbReference type="Pfam" id="PF04082">
    <property type="entry name" value="Fungal_trans"/>
    <property type="match status" value="1"/>
</dbReference>
<evidence type="ECO:0000256" key="2">
    <source>
        <dbReference type="ARBA" id="ARBA00023163"/>
    </source>
</evidence>
<dbReference type="VEuPathDB" id="FungiDB:ASPNIDRAFT2_1141865"/>
<dbReference type="PANTHER" id="PTHR47256">
    <property type="entry name" value="ZN(II)2CYS6 TRANSCRIPTION FACTOR (EUROFUNG)-RELATED"/>
    <property type="match status" value="1"/>
</dbReference>
<dbReference type="AlphaFoldDB" id="A0A100IND4"/>
<dbReference type="InterPro" id="IPR053187">
    <property type="entry name" value="Notoamide_regulator"/>
</dbReference>
<dbReference type="VEuPathDB" id="FungiDB:An03g02000"/>
<dbReference type="EMBL" id="BCMY01000011">
    <property type="protein sequence ID" value="GAQ44051.1"/>
    <property type="molecule type" value="Genomic_DNA"/>
</dbReference>
<dbReference type="PANTHER" id="PTHR47256:SF1">
    <property type="entry name" value="ZN(II)2CYS6 TRANSCRIPTION FACTOR (EUROFUNG)"/>
    <property type="match status" value="1"/>
</dbReference>
<keyword evidence="5" id="KW-0489">Methyltransferase</keyword>
<evidence type="ECO:0000259" key="4">
    <source>
        <dbReference type="Pfam" id="PF04082"/>
    </source>
</evidence>
<feature type="domain" description="Xylanolytic transcriptional activator regulatory" evidence="4">
    <location>
        <begin position="569"/>
        <end position="816"/>
    </location>
</feature>
<comment type="caution">
    <text evidence="5">The sequence shown here is derived from an EMBL/GenBank/DDBJ whole genome shotgun (WGS) entry which is preliminary data.</text>
</comment>
<keyword evidence="2" id="KW-0804">Transcription</keyword>
<sequence>MVLTAITQSFQSYALRMVQDTLRRISAPVKLTDHVGEEEEVLYDDPTIADSEKAIVRVKDVNFWKRALLDFDLGFAESYMFQEIECDNLSKIFDLYIQNRATLDSGGSPFHLIVRLAQWWRPKNNIENARSNIVSHYDTSNGLFTNFLSPDLNYSCAHFTSNAAETLQIAQRRKVHYMIKKARLQSTHHLLDIGCGWGDLIIEAARLTGCKATGITLSEEQKSLADERIREAGLQDRIRVLLCDYRNAPRPESGYYDRVISIGMFEHVGAEYMDQYSKVISQLLPPEDGVLVIDGITKIQPFHETNPRMGEYIDRYVFPGGYLPTPSILFDSLHRGSKGSLEVTSVLSSGPHYGKTLLGWRDNFLANWEDIRSDFCSRHPEASAKDVEAYRRRWLYYFEYCEAGFRNRILGNYTICAVRAPEPVVGGTAPCDSCVKHDLECNIDEATDSRRKINLKRKIGSLEGDRDLFVQVLEILRNGGVTRVHSLLQLIRSNPSLEELQLFVEDKLKDISALDSTIDEVRLSDEFIVKIPRRVLNIKRLADQPVFRVPAIPWTRITDDDHFVSHLVSLYFTWRYPCFPCLDQDIFIRDMKKAKLSSQFCSPFLVNAILADACAYSDFAEAYEVPSDPSTRGLHFYNEAKRCFEQEDGHSTLATVQGLAVLSTCACFMGKDRRGWIYQGQLAFAAKELQRTLRTISSGSSNEASDIRRVTDLTLWGLYNMTIATAFAYQKPPLIEKPSRPCPPSFHDNDGPLWHPYPHDGDGLQGHYTCYFNGLSELTTIVDDWCTLLFDGFTNPTPDEVQDMKNKVRKRLGVWEKTLMPCLRIETGRVILPHVLCLHMYYQNTCITITELAKTAEHGTQERHLGPEEMSLSAARQIAGLMEIHRSTWGIDIFPASHIHWIAVAMFTLLGQLDVPANQEAFINLCVAAKVASRRWPLARGTLRTVQVTAKKLGVRLPSETDALFIDFERENWGPRGRIGLSSLYPNFAVLTGTLRNEAVEMDKFLEKEDDLEALDLAEDDEMVL</sequence>
<dbReference type="InterPro" id="IPR029063">
    <property type="entry name" value="SAM-dependent_MTases_sf"/>
</dbReference>
<evidence type="ECO:0000256" key="1">
    <source>
        <dbReference type="ARBA" id="ARBA00023015"/>
    </source>
</evidence>
<evidence type="ECO:0000313" key="5">
    <source>
        <dbReference type="EMBL" id="GAQ44051.1"/>
    </source>
</evidence>
<dbReference type="GO" id="GO:0008168">
    <property type="term" value="F:methyltransferase activity"/>
    <property type="evidence" value="ECO:0007669"/>
    <property type="project" value="UniProtKB-KW"/>
</dbReference>
<dbReference type="VEuPathDB" id="FungiDB:M747DRAFT_281561"/>
<dbReference type="OrthoDB" id="2593732at2759"/>
<dbReference type="SUPFAM" id="SSF53335">
    <property type="entry name" value="S-adenosyl-L-methionine-dependent methyltransferases"/>
    <property type="match status" value="1"/>
</dbReference>
<dbReference type="GO" id="GO:0006351">
    <property type="term" value="P:DNA-templated transcription"/>
    <property type="evidence" value="ECO:0007669"/>
    <property type="project" value="InterPro"/>
</dbReference>
<accession>A0A100IND4</accession>
<reference evidence="6" key="1">
    <citation type="journal article" date="2016" name="Genome Announc.">
        <title>Draft genome sequence of Aspergillus niger strain An76.</title>
        <authorList>
            <person name="Gong W."/>
            <person name="Cheng Z."/>
            <person name="Zhang H."/>
            <person name="Liu L."/>
            <person name="Gao P."/>
            <person name="Wang L."/>
        </authorList>
    </citation>
    <scope>NUCLEOTIDE SEQUENCE [LARGE SCALE GENOMIC DNA]</scope>
    <source>
        <strain evidence="6">An76</strain>
    </source>
</reference>
<dbReference type="VEuPathDB" id="FungiDB:An13g00740"/>
<dbReference type="GO" id="GO:0008270">
    <property type="term" value="F:zinc ion binding"/>
    <property type="evidence" value="ECO:0007669"/>
    <property type="project" value="InterPro"/>
</dbReference>
<dbReference type="GO" id="GO:0003677">
    <property type="term" value="F:DNA binding"/>
    <property type="evidence" value="ECO:0007669"/>
    <property type="project" value="InterPro"/>
</dbReference>
<gene>
    <name evidence="5" type="ORF">ABL_06712</name>
</gene>
<keyword evidence="5" id="KW-0808">Transferase</keyword>
<dbReference type="VEuPathDB" id="FungiDB:ATCC64974_83870"/>
<dbReference type="GO" id="GO:0032259">
    <property type="term" value="P:methylation"/>
    <property type="evidence" value="ECO:0007669"/>
    <property type="project" value="UniProtKB-KW"/>
</dbReference>
<name>A0A100IND4_ASPNG</name>
<dbReference type="Pfam" id="PF02353">
    <property type="entry name" value="CMAS"/>
    <property type="match status" value="1"/>
</dbReference>
<protein>
    <submittedName>
        <fullName evidence="5">2-heptaprenyl-1,4-naphthoquinone methyltransferase</fullName>
    </submittedName>
</protein>
<organism evidence="5 6">
    <name type="scientific">Aspergillus niger</name>
    <dbReference type="NCBI Taxonomy" id="5061"/>
    <lineage>
        <taxon>Eukaryota</taxon>
        <taxon>Fungi</taxon>
        <taxon>Dikarya</taxon>
        <taxon>Ascomycota</taxon>
        <taxon>Pezizomycotina</taxon>
        <taxon>Eurotiomycetes</taxon>
        <taxon>Eurotiomycetidae</taxon>
        <taxon>Eurotiales</taxon>
        <taxon>Aspergillaceae</taxon>
        <taxon>Aspergillus</taxon>
        <taxon>Aspergillus subgen. Circumdati</taxon>
    </lineage>
</organism>
<dbReference type="VEuPathDB" id="FungiDB:ASPNIDRAFT2_1159312"/>
<keyword evidence="1" id="KW-0805">Transcription regulation</keyword>